<proteinExistence type="predicted"/>
<sequence>MQDWGSEGVLKDEEALCLDATFYGNVCRFVKHRWAEWNGKYRDDIQRFIKVYLKDTDERACAYIAGPAPNRWGFSAEGEDLFELINSSVIDDK</sequence>
<protein>
    <submittedName>
        <fullName evidence="1">Uncharacterized protein</fullName>
    </submittedName>
</protein>
<dbReference type="PANTHER" id="PTHR46450:SF24">
    <property type="entry name" value="HISTONE-LYSINE N-METHYLTRANSFERASE SUVR4"/>
    <property type="match status" value="1"/>
</dbReference>
<dbReference type="Proteomes" id="UP001085076">
    <property type="component" value="Miscellaneous, Linkage group lg02"/>
</dbReference>
<gene>
    <name evidence="1" type="ORF">J5N97_008351</name>
</gene>
<name>A0A9D5CUZ4_9LILI</name>
<organism evidence="1 2">
    <name type="scientific">Dioscorea zingiberensis</name>
    <dbReference type="NCBI Taxonomy" id="325984"/>
    <lineage>
        <taxon>Eukaryota</taxon>
        <taxon>Viridiplantae</taxon>
        <taxon>Streptophyta</taxon>
        <taxon>Embryophyta</taxon>
        <taxon>Tracheophyta</taxon>
        <taxon>Spermatophyta</taxon>
        <taxon>Magnoliopsida</taxon>
        <taxon>Liliopsida</taxon>
        <taxon>Dioscoreales</taxon>
        <taxon>Dioscoreaceae</taxon>
        <taxon>Dioscorea</taxon>
    </lineage>
</organism>
<reference evidence="1" key="1">
    <citation type="submission" date="2021-03" db="EMBL/GenBank/DDBJ databases">
        <authorList>
            <person name="Li Z."/>
            <person name="Yang C."/>
        </authorList>
    </citation>
    <scope>NUCLEOTIDE SEQUENCE</scope>
    <source>
        <strain evidence="1">Dzin_1.0</strain>
        <tissue evidence="1">Leaf</tissue>
    </source>
</reference>
<accession>A0A9D5CUZ4</accession>
<dbReference type="PANTHER" id="PTHR46450">
    <property type="entry name" value="INACTIVE HISTONE-LYSINE N-METHYLTRANSFERASE SUVR1-RELATED"/>
    <property type="match status" value="1"/>
</dbReference>
<keyword evidence="2" id="KW-1185">Reference proteome</keyword>
<dbReference type="OrthoDB" id="308383at2759"/>
<reference evidence="1" key="2">
    <citation type="journal article" date="2022" name="Hortic Res">
        <title>The genome of Dioscorea zingiberensis sheds light on the biosynthesis, origin and evolution of the medicinally important diosgenin saponins.</title>
        <authorList>
            <person name="Li Y."/>
            <person name="Tan C."/>
            <person name="Li Z."/>
            <person name="Guo J."/>
            <person name="Li S."/>
            <person name="Chen X."/>
            <person name="Wang C."/>
            <person name="Dai X."/>
            <person name="Yang H."/>
            <person name="Song W."/>
            <person name="Hou L."/>
            <person name="Xu J."/>
            <person name="Tong Z."/>
            <person name="Xu A."/>
            <person name="Yuan X."/>
            <person name="Wang W."/>
            <person name="Yang Q."/>
            <person name="Chen L."/>
            <person name="Sun Z."/>
            <person name="Wang K."/>
            <person name="Pan B."/>
            <person name="Chen J."/>
            <person name="Bao Y."/>
            <person name="Liu F."/>
            <person name="Qi X."/>
            <person name="Gang D.R."/>
            <person name="Wen J."/>
            <person name="Li J."/>
        </authorList>
    </citation>
    <scope>NUCLEOTIDE SEQUENCE</scope>
    <source>
        <strain evidence="1">Dzin_1.0</strain>
    </source>
</reference>
<dbReference type="EMBL" id="JAGGNH010000002">
    <property type="protein sequence ID" value="KAJ0980096.1"/>
    <property type="molecule type" value="Genomic_DNA"/>
</dbReference>
<comment type="caution">
    <text evidence="1">The sequence shown here is derived from an EMBL/GenBank/DDBJ whole genome shotgun (WGS) entry which is preliminary data.</text>
</comment>
<evidence type="ECO:0000313" key="1">
    <source>
        <dbReference type="EMBL" id="KAJ0980096.1"/>
    </source>
</evidence>
<dbReference type="AlphaFoldDB" id="A0A9D5CUZ4"/>
<evidence type="ECO:0000313" key="2">
    <source>
        <dbReference type="Proteomes" id="UP001085076"/>
    </source>
</evidence>